<gene>
    <name evidence="2" type="ORF">MNBD_GAMMA09-1149</name>
</gene>
<dbReference type="EMBL" id="UOFI01000050">
    <property type="protein sequence ID" value="VAW63915.1"/>
    <property type="molecule type" value="Genomic_DNA"/>
</dbReference>
<feature type="transmembrane region" description="Helical" evidence="1">
    <location>
        <begin position="115"/>
        <end position="139"/>
    </location>
</feature>
<evidence type="ECO:0000256" key="1">
    <source>
        <dbReference type="SAM" id="Phobius"/>
    </source>
</evidence>
<protein>
    <submittedName>
        <fullName evidence="2">Uncharacterized protein</fullName>
    </submittedName>
</protein>
<feature type="transmembrane region" description="Helical" evidence="1">
    <location>
        <begin position="21"/>
        <end position="39"/>
    </location>
</feature>
<accession>A0A3B0X6H8</accession>
<name>A0A3B0X6H8_9ZZZZ</name>
<reference evidence="2" key="1">
    <citation type="submission" date="2018-06" db="EMBL/GenBank/DDBJ databases">
        <authorList>
            <person name="Zhirakovskaya E."/>
        </authorList>
    </citation>
    <scope>NUCLEOTIDE SEQUENCE</scope>
</reference>
<dbReference type="AlphaFoldDB" id="A0A3B0X6H8"/>
<keyword evidence="1" id="KW-0472">Membrane</keyword>
<keyword evidence="1" id="KW-0812">Transmembrane</keyword>
<evidence type="ECO:0000313" key="2">
    <source>
        <dbReference type="EMBL" id="VAW63915.1"/>
    </source>
</evidence>
<feature type="transmembrane region" description="Helical" evidence="1">
    <location>
        <begin position="59"/>
        <end position="85"/>
    </location>
</feature>
<sequence>MKEQVEYATLYSKQERIRLGLALASGLLALLLAGYYILYPEWQAFMLTVHCETILGIPGMAALAYGVFVGIPVVCGIVVEIMYAWTAIKTITEKRFPPLKAKVFKKTKVVYGREALIKGVFMLLVVPALLVPVVSWGYLQAGDFIRHINVDTLDYSICVKRINNF</sequence>
<organism evidence="2">
    <name type="scientific">hydrothermal vent metagenome</name>
    <dbReference type="NCBI Taxonomy" id="652676"/>
    <lineage>
        <taxon>unclassified sequences</taxon>
        <taxon>metagenomes</taxon>
        <taxon>ecological metagenomes</taxon>
    </lineage>
</organism>
<keyword evidence="1" id="KW-1133">Transmembrane helix</keyword>
<proteinExistence type="predicted"/>